<dbReference type="InterPro" id="IPR042095">
    <property type="entry name" value="SUMF_sf"/>
</dbReference>
<dbReference type="Gene3D" id="3.90.1580.10">
    <property type="entry name" value="paralog of FGE (formylglycine-generating enzyme)"/>
    <property type="match status" value="1"/>
</dbReference>
<proteinExistence type="predicted"/>
<feature type="transmembrane region" description="Helical" evidence="1">
    <location>
        <begin position="7"/>
        <end position="31"/>
    </location>
</feature>
<evidence type="ECO:0000313" key="3">
    <source>
        <dbReference type="EMBL" id="RRR65524.1"/>
    </source>
</evidence>
<dbReference type="InterPro" id="IPR005532">
    <property type="entry name" value="SUMF_dom"/>
</dbReference>
<keyword evidence="1" id="KW-0812">Transmembrane</keyword>
<dbReference type="GO" id="GO:0120147">
    <property type="term" value="F:formylglycine-generating oxidase activity"/>
    <property type="evidence" value="ECO:0007669"/>
    <property type="project" value="TreeGrafter"/>
</dbReference>
<dbReference type="EMBL" id="RSAS01000942">
    <property type="protein sequence ID" value="RRR65524.1"/>
    <property type="molecule type" value="Genomic_DNA"/>
</dbReference>
<dbReference type="AlphaFoldDB" id="A0A426TQI8"/>
<feature type="transmembrane region" description="Helical" evidence="1">
    <location>
        <begin position="43"/>
        <end position="65"/>
    </location>
</feature>
<dbReference type="Proteomes" id="UP000280307">
    <property type="component" value="Unassembled WGS sequence"/>
</dbReference>
<organism evidence="3 4">
    <name type="scientific">Candidatus Viridilinea halotolerans</name>
    <dbReference type="NCBI Taxonomy" id="2491704"/>
    <lineage>
        <taxon>Bacteria</taxon>
        <taxon>Bacillati</taxon>
        <taxon>Chloroflexota</taxon>
        <taxon>Chloroflexia</taxon>
        <taxon>Chloroflexales</taxon>
        <taxon>Chloroflexineae</taxon>
        <taxon>Oscillochloridaceae</taxon>
        <taxon>Candidatus Viridilinea</taxon>
    </lineage>
</organism>
<dbReference type="SUPFAM" id="SSF56436">
    <property type="entry name" value="C-type lectin-like"/>
    <property type="match status" value="1"/>
</dbReference>
<dbReference type="Gene3D" id="3.40.50.300">
    <property type="entry name" value="P-loop containing nucleotide triphosphate hydrolases"/>
    <property type="match status" value="1"/>
</dbReference>
<accession>A0A426TQI8</accession>
<keyword evidence="1" id="KW-1133">Transmembrane helix</keyword>
<evidence type="ECO:0000313" key="4">
    <source>
        <dbReference type="Proteomes" id="UP000280307"/>
    </source>
</evidence>
<comment type="caution">
    <text evidence="3">The sequence shown here is derived from an EMBL/GenBank/DDBJ whole genome shotgun (WGS) entry which is preliminary data.</text>
</comment>
<dbReference type="SUPFAM" id="SSF52540">
    <property type="entry name" value="P-loop containing nucleoside triphosphate hydrolases"/>
    <property type="match status" value="1"/>
</dbReference>
<dbReference type="InterPro" id="IPR027417">
    <property type="entry name" value="P-loop_NTPase"/>
</dbReference>
<gene>
    <name evidence="3" type="ORF">EI684_22890</name>
</gene>
<protein>
    <recommendedName>
        <fullName evidence="2">Sulfatase-modifying factor enzyme-like domain-containing protein</fullName>
    </recommendedName>
</protein>
<sequence length="1077" mass="120757">MDNNEQRFFAVAGLVLTIIGLLIAALAVPLWQPWLEELWANPLFLPLVLAVLVALLFMLAFAYLIRDWLAAQLRALRPTGSTEQRYLKALLRTFGVTPALLPDRLGRTQSDLILLEAFSPLTLRPDTTRAVRQGAGAQDDEYGGKEEDDEGDIAVPHGMPGKRAPHALGARLAAPLRWWRQRTQCSAEPGTPGAEIWRHPRLLILGAPGSGKTTLLRHVTLVCARQRLGMMQRKRQENVRQIYGWPTCPFPIYIPLRAVTITAADHNLLHVYATALPSLLKDALPGCDSAFFERRLQRGGCLVLIDAFDELRDREARCHAARLVAALPHGPPHNPNRIVVTSRIYGYEGQLDGTGYVYRLLTELSLAQSAVFIRTRYAAMATLVRQIEGLRPDGPLRWDHAEQANDLIRRLPYNPGLRRMSRNPLLLSLAVALHYSQQGTGRALPEERHELYGNAVRLLAFDWDVRQRIGMATAQPAESHALKTADRLALLRELAWMMFERSVGQQDGEAHALVREADAQAKLIEELLQMPSFHPTMIGSQPSDLAQRRIAAQEEATEIVLQIGQRGGVLEKSGKRDSSGSELIQFVHLGFQEYLAAQAATQRDQAQRLARILAHGEAHPSWREVLLLYAASHDANPVVNHLLKQERMSSTLLAGAVLLEPPAQLEPALQQVVQAHIHAIAFTRRDVNEQDALAALQQLAERRSLKDQIALLQASQSAPHSLVRARAIELVIGQHLVFADRPGTDPATGMRTRQAAPPVPPPAPELLPLLIHAFHNDPHHLVRLAAGYALANGDPRFAGEGWMPELVHIPAGPFLMGSSDDAELADGDEKPQHRLELPDFWIGRYPVTVAQWRRFVAEDGYTNRAYWTKTGWRWLTRENNPIAWLRRLLTGRRTQSPTDRRWHGPASGDDNLPVVNVSWFEAVAYCRWLSAKTGYTFRLPTEAEWEKAARGPEGRIWPWGNTWEVGRCNSAELGLGRRSPVGSFPDGMSRYGVHDMAGNVWEWCATKWGKDYPYQLEDEWAEVYLAGESIWVLRGGSWYNEQKLVRGAYRYYYSPRDRYHYYGLRVVSHAPVGGSGE</sequence>
<evidence type="ECO:0000259" key="2">
    <source>
        <dbReference type="Pfam" id="PF03781"/>
    </source>
</evidence>
<reference evidence="3 4" key="1">
    <citation type="submission" date="2018-12" db="EMBL/GenBank/DDBJ databases">
        <title>Genome Sequence of Candidatus Viridilinea halotolerans isolated from saline sulfide-rich spring.</title>
        <authorList>
            <person name="Grouzdev D.S."/>
            <person name="Burganskaya E.I."/>
            <person name="Krutkina M.S."/>
            <person name="Sukhacheva M.V."/>
            <person name="Gorlenko V.M."/>
        </authorList>
    </citation>
    <scope>NUCLEOTIDE SEQUENCE [LARGE SCALE GENOMIC DNA]</scope>
    <source>
        <strain evidence="3">Chok-6</strain>
    </source>
</reference>
<dbReference type="InterPro" id="IPR051043">
    <property type="entry name" value="Sulfatase_Mod_Factor_Kinase"/>
</dbReference>
<dbReference type="PANTHER" id="PTHR23150">
    <property type="entry name" value="SULFATASE MODIFYING FACTOR 1, 2"/>
    <property type="match status" value="1"/>
</dbReference>
<keyword evidence="1" id="KW-0472">Membrane</keyword>
<evidence type="ECO:0000256" key="1">
    <source>
        <dbReference type="SAM" id="Phobius"/>
    </source>
</evidence>
<dbReference type="Pfam" id="PF03781">
    <property type="entry name" value="FGE-sulfatase"/>
    <property type="match status" value="1"/>
</dbReference>
<name>A0A426TQI8_9CHLR</name>
<feature type="domain" description="Sulfatase-modifying factor enzyme-like" evidence="2">
    <location>
        <begin position="804"/>
        <end position="1067"/>
    </location>
</feature>
<dbReference type="InterPro" id="IPR016187">
    <property type="entry name" value="CTDL_fold"/>
</dbReference>
<dbReference type="PANTHER" id="PTHR23150:SF19">
    <property type="entry name" value="FORMYLGLYCINE-GENERATING ENZYME"/>
    <property type="match status" value="1"/>
</dbReference>